<dbReference type="AlphaFoldDB" id="A0A9Q3CP64"/>
<dbReference type="EMBL" id="AVOT02008736">
    <property type="protein sequence ID" value="MBW0486615.1"/>
    <property type="molecule type" value="Genomic_DNA"/>
</dbReference>
<organism evidence="2 3">
    <name type="scientific">Austropuccinia psidii MF-1</name>
    <dbReference type="NCBI Taxonomy" id="1389203"/>
    <lineage>
        <taxon>Eukaryota</taxon>
        <taxon>Fungi</taxon>
        <taxon>Dikarya</taxon>
        <taxon>Basidiomycota</taxon>
        <taxon>Pucciniomycotina</taxon>
        <taxon>Pucciniomycetes</taxon>
        <taxon>Pucciniales</taxon>
        <taxon>Sphaerophragmiaceae</taxon>
        <taxon>Austropuccinia</taxon>
    </lineage>
</organism>
<proteinExistence type="predicted"/>
<evidence type="ECO:0000256" key="1">
    <source>
        <dbReference type="SAM" id="MobiDB-lite"/>
    </source>
</evidence>
<comment type="caution">
    <text evidence="2">The sequence shown here is derived from an EMBL/GenBank/DDBJ whole genome shotgun (WGS) entry which is preliminary data.</text>
</comment>
<evidence type="ECO:0000313" key="3">
    <source>
        <dbReference type="Proteomes" id="UP000765509"/>
    </source>
</evidence>
<keyword evidence="3" id="KW-1185">Reference proteome</keyword>
<protein>
    <submittedName>
        <fullName evidence="2">Uncharacterized protein</fullName>
    </submittedName>
</protein>
<reference evidence="2" key="1">
    <citation type="submission" date="2021-03" db="EMBL/GenBank/DDBJ databases">
        <title>Draft genome sequence of rust myrtle Austropuccinia psidii MF-1, a brazilian biotype.</title>
        <authorList>
            <person name="Quecine M.C."/>
            <person name="Pachon D.M.R."/>
            <person name="Bonatelli M.L."/>
            <person name="Correr F.H."/>
            <person name="Franceschini L.M."/>
            <person name="Leite T.F."/>
            <person name="Margarido G.R.A."/>
            <person name="Almeida C.A."/>
            <person name="Ferrarezi J.A."/>
            <person name="Labate C.A."/>
        </authorList>
    </citation>
    <scope>NUCLEOTIDE SEQUENCE</scope>
    <source>
        <strain evidence="2">MF-1</strain>
    </source>
</reference>
<evidence type="ECO:0000313" key="2">
    <source>
        <dbReference type="EMBL" id="MBW0486615.1"/>
    </source>
</evidence>
<gene>
    <name evidence="2" type="ORF">O181_026330</name>
</gene>
<dbReference type="Proteomes" id="UP000765509">
    <property type="component" value="Unassembled WGS sequence"/>
</dbReference>
<feature type="compositionally biased region" description="Basic and acidic residues" evidence="1">
    <location>
        <begin position="32"/>
        <end position="45"/>
    </location>
</feature>
<sequence length="457" mass="52523">MATESLSAVPFKTKTSFSSRNLEVELTSGEVDYSKPHSSWKKEELSSTQEITRASPHGNDLDSKPSQLFVHHDESALKATNRQMTLFNDLSLQEKNDEGSFSQCLSDGLDETRVKQNQLINHSAQILFSQFCSMILDLSENDKIQAIRFKLLHSISISKQPGETWKDVLSYVKEKISFYSQSHFSENNGYLEEFIGFSQTSIKRMAEGIFPDAQLFVQFREALRQNSLNPLDETITFATNAIRRIMDSSTTYSKLDKHNEIFTLNQAMERIQDVFEVLSAERAFSDAKLQILVSKMQIILLKELTFKPKGDEKQLIQLLWDATRSIIERTRNKKAIYRTIQKISDPAGYPDTNTGQIASSLLRRVLNSWAINPLTFDVKEGLDEMLTVTQQRLKTEEFQEMKQILANKAAQASIIDLPLCERIKSFFNSNRRQSLAWVLERVQERWIHLSQKKLLET</sequence>
<accession>A0A9Q3CP64</accession>
<name>A0A9Q3CP64_9BASI</name>
<feature type="region of interest" description="Disordered" evidence="1">
    <location>
        <begin position="32"/>
        <end position="62"/>
    </location>
</feature>